<dbReference type="OrthoDB" id="413670at2759"/>
<name>A0A8H6Y7N6_9AGAR</name>
<dbReference type="GO" id="GO:0016787">
    <property type="term" value="F:hydrolase activity"/>
    <property type="evidence" value="ECO:0007669"/>
    <property type="project" value="UniProtKB-KW"/>
</dbReference>
<dbReference type="PANTHER" id="PTHR43248:SF29">
    <property type="entry name" value="TRIPEPTIDYL AMINOPEPTIDASE"/>
    <property type="match status" value="1"/>
</dbReference>
<evidence type="ECO:0000256" key="3">
    <source>
        <dbReference type="ARBA" id="ARBA00022801"/>
    </source>
</evidence>
<evidence type="ECO:0000256" key="2">
    <source>
        <dbReference type="ARBA" id="ARBA00022729"/>
    </source>
</evidence>
<keyword evidence="7" id="KW-1185">Reference proteome</keyword>
<feature type="domain" description="Peptidase S33 tripeptidyl aminopeptidase-like C-terminal" evidence="5">
    <location>
        <begin position="450"/>
        <end position="535"/>
    </location>
</feature>
<dbReference type="PANTHER" id="PTHR43248">
    <property type="entry name" value="2-SUCCINYL-6-HYDROXY-2,4-CYCLOHEXADIENE-1-CARBOXYLATE SYNTHASE"/>
    <property type="match status" value="1"/>
</dbReference>
<dbReference type="SUPFAM" id="SSF53474">
    <property type="entry name" value="alpha/beta-Hydrolases"/>
    <property type="match status" value="1"/>
</dbReference>
<evidence type="ECO:0000256" key="1">
    <source>
        <dbReference type="ARBA" id="ARBA00010088"/>
    </source>
</evidence>
<evidence type="ECO:0000313" key="6">
    <source>
        <dbReference type="EMBL" id="KAF7353939.1"/>
    </source>
</evidence>
<evidence type="ECO:0000313" key="7">
    <source>
        <dbReference type="Proteomes" id="UP000620124"/>
    </source>
</evidence>
<evidence type="ECO:0000259" key="5">
    <source>
        <dbReference type="Pfam" id="PF08386"/>
    </source>
</evidence>
<dbReference type="Gene3D" id="3.40.50.1820">
    <property type="entry name" value="alpha/beta hydrolase"/>
    <property type="match status" value="1"/>
</dbReference>
<proteinExistence type="inferred from homology"/>
<dbReference type="Proteomes" id="UP000620124">
    <property type="component" value="Unassembled WGS sequence"/>
</dbReference>
<keyword evidence="3" id="KW-0378">Hydrolase</keyword>
<accession>A0A8H6Y7N6</accession>
<organism evidence="6 7">
    <name type="scientific">Mycena venus</name>
    <dbReference type="NCBI Taxonomy" id="2733690"/>
    <lineage>
        <taxon>Eukaryota</taxon>
        <taxon>Fungi</taxon>
        <taxon>Dikarya</taxon>
        <taxon>Basidiomycota</taxon>
        <taxon>Agaricomycotina</taxon>
        <taxon>Agaricomycetes</taxon>
        <taxon>Agaricomycetidae</taxon>
        <taxon>Agaricales</taxon>
        <taxon>Marasmiineae</taxon>
        <taxon>Mycenaceae</taxon>
        <taxon>Mycena</taxon>
    </lineage>
</organism>
<dbReference type="EMBL" id="JACAZI010000008">
    <property type="protein sequence ID" value="KAF7353939.1"/>
    <property type="molecule type" value="Genomic_DNA"/>
</dbReference>
<protein>
    <recommendedName>
        <fullName evidence="8">AB hydrolase-1 domain-containing protein</fullName>
    </recommendedName>
</protein>
<dbReference type="InterPro" id="IPR013595">
    <property type="entry name" value="Pept_S33_TAP-like_C"/>
</dbReference>
<dbReference type="InterPro" id="IPR051601">
    <property type="entry name" value="Serine_prot/Carboxylest_S33"/>
</dbReference>
<gene>
    <name evidence="6" type="ORF">MVEN_01080200</name>
</gene>
<evidence type="ECO:0000259" key="4">
    <source>
        <dbReference type="Pfam" id="PF00561"/>
    </source>
</evidence>
<feature type="domain" description="AB hydrolase-1" evidence="4">
    <location>
        <begin position="111"/>
        <end position="300"/>
    </location>
</feature>
<dbReference type="InterPro" id="IPR029058">
    <property type="entry name" value="AB_hydrolase_fold"/>
</dbReference>
<dbReference type="Pfam" id="PF08386">
    <property type="entry name" value="Abhydrolase_4"/>
    <property type="match status" value="1"/>
</dbReference>
<dbReference type="AlphaFoldDB" id="A0A8H6Y7N6"/>
<reference evidence="6" key="1">
    <citation type="submission" date="2020-05" db="EMBL/GenBank/DDBJ databases">
        <title>Mycena genomes resolve the evolution of fungal bioluminescence.</title>
        <authorList>
            <person name="Tsai I.J."/>
        </authorList>
    </citation>
    <scope>NUCLEOTIDE SEQUENCE</scope>
    <source>
        <strain evidence="6">CCC161011</strain>
    </source>
</reference>
<sequence>MFSSFFLRILSFTLLTTFFNATRFSSFALYLPRQQQNQTALRWVDCTTHVPLPIQFALNITTAPPTFPGPLPPSLKCGEMDVPMDYAKAIAPDNQITVGFAMNRPQNPKGLLLFHAGGPGVDAVSQAWANALNTSQAATFSGLEDFDFLAVNTRGIQFSNSLNCTSNTFFNNISFALCVPTPAIASVYLSNNKIKILAPARRANSTHTKPRWEASSSRAQITAPPAGIIQHVGTAEVIQDWDAIRAALGYEKVHLVGVSYGSFVGAAYAAKFPERVGNFILDAVLPHGMPFQDMVTDQVAAINRLLLRADAFCLQDTSCPFHGQGKGSVVKAWETVLARAIQQPIPASKCGPQTNCNTPVTPTDLRLGASVLLRSNPDFPQFNLALNQSLNGDASLFAYVPAGDIRDTVVVPLLCSDLKNNDKSFAGFKALSTNSNSSDPAQMIYSQIWQFTYMCSAWPFDAPAPAPLPTQLPIMWVTSDFDLNLPTELSTFAFEQAPKSTLVIRHGDDHVSMDLPTAASHPLQVDFIRTGVFPTARDDALVTVIPPGGKRGAVADPYTVAVGAVAGDMSAIETVQDFAPQAPASPLKSLQAPLGCRLAGDDAVYRAARVLVMEWKQIAYDNSSL</sequence>
<comment type="caution">
    <text evidence="6">The sequence shown here is derived from an EMBL/GenBank/DDBJ whole genome shotgun (WGS) entry which is preliminary data.</text>
</comment>
<keyword evidence="2" id="KW-0732">Signal</keyword>
<dbReference type="InterPro" id="IPR000073">
    <property type="entry name" value="AB_hydrolase_1"/>
</dbReference>
<evidence type="ECO:0008006" key="8">
    <source>
        <dbReference type="Google" id="ProtNLM"/>
    </source>
</evidence>
<dbReference type="Pfam" id="PF00561">
    <property type="entry name" value="Abhydrolase_1"/>
    <property type="match status" value="1"/>
</dbReference>
<comment type="similarity">
    <text evidence="1">Belongs to the peptidase S33 family.</text>
</comment>